<sequence length="167" mass="19575">MIQYVTMPIEILSLENLNLQEKFILSLARSFENGCFLSNAQIAQLIGISKGRVSAIISKLVKENYLDISLRYKTNSKEVERRTITFKQMAQKVIETVKKCKEKAKQIKSDYITQKTKVGTETVQQVAFGSNFYNKRKQNKFTTTYSHNWDIDELERLEMQRLEEQYE</sequence>
<gene>
    <name evidence="1" type="ORF">PBV87_11620</name>
</gene>
<protein>
    <submittedName>
        <fullName evidence="1">Winged helix-turn-helix transcriptional regulator</fullName>
    </submittedName>
</protein>
<reference evidence="1" key="1">
    <citation type="journal article" date="2023" name="Int. J. Syst. Evol. Microbiol.">
        <title>&lt;i&gt;Holtiella tumoricola&lt;/i&gt; gen. nov. sp. nov., isolated from a human clinical sample.</title>
        <authorList>
            <person name="Allen-Vercoe E."/>
            <person name="Daigneault M.C."/>
            <person name="Vancuren S.J."/>
            <person name="Cochrane K."/>
            <person name="O'Neal L.L."/>
            <person name="Sankaranarayanan K."/>
            <person name="Lawson P.A."/>
        </authorList>
    </citation>
    <scope>NUCLEOTIDE SEQUENCE</scope>
    <source>
        <strain evidence="1">CC70A</strain>
    </source>
</reference>
<dbReference type="InterPro" id="IPR036388">
    <property type="entry name" value="WH-like_DNA-bd_sf"/>
</dbReference>
<dbReference type="AlphaFoldDB" id="A0AA42DNL6"/>
<dbReference type="Pfam" id="PF13412">
    <property type="entry name" value="HTH_24"/>
    <property type="match status" value="1"/>
</dbReference>
<evidence type="ECO:0000313" key="1">
    <source>
        <dbReference type="EMBL" id="MDA3732132.1"/>
    </source>
</evidence>
<accession>A0AA42DNL6</accession>
<dbReference type="RefSeq" id="WP_271012407.1">
    <property type="nucleotide sequence ID" value="NZ_JAQIFT010000045.1"/>
</dbReference>
<dbReference type="EMBL" id="JAQIFT010000045">
    <property type="protein sequence ID" value="MDA3732132.1"/>
    <property type="molecule type" value="Genomic_DNA"/>
</dbReference>
<name>A0AA42DNL6_9FIRM</name>
<organism evidence="1 2">
    <name type="scientific">Holtiella tumoricola</name>
    <dbReference type="NCBI Taxonomy" id="3018743"/>
    <lineage>
        <taxon>Bacteria</taxon>
        <taxon>Bacillati</taxon>
        <taxon>Bacillota</taxon>
        <taxon>Clostridia</taxon>
        <taxon>Lachnospirales</taxon>
        <taxon>Cellulosilyticaceae</taxon>
        <taxon>Holtiella</taxon>
    </lineage>
</organism>
<dbReference type="Proteomes" id="UP001169242">
    <property type="component" value="Unassembled WGS sequence"/>
</dbReference>
<keyword evidence="2" id="KW-1185">Reference proteome</keyword>
<evidence type="ECO:0000313" key="2">
    <source>
        <dbReference type="Proteomes" id="UP001169242"/>
    </source>
</evidence>
<comment type="caution">
    <text evidence="1">The sequence shown here is derived from an EMBL/GenBank/DDBJ whole genome shotgun (WGS) entry which is preliminary data.</text>
</comment>
<dbReference type="Gene3D" id="1.10.10.10">
    <property type="entry name" value="Winged helix-like DNA-binding domain superfamily/Winged helix DNA-binding domain"/>
    <property type="match status" value="1"/>
</dbReference>
<proteinExistence type="predicted"/>